<keyword evidence="3" id="KW-1185">Reference proteome</keyword>
<keyword evidence="1" id="KW-0460">Magnesium</keyword>
<accession>X6NIX2</accession>
<dbReference type="PANTHER" id="PTHR12320">
    <property type="entry name" value="PROTEIN PHOSPHATASE 2C"/>
    <property type="match status" value="1"/>
</dbReference>
<dbReference type="Proteomes" id="UP000023152">
    <property type="component" value="Unassembled WGS sequence"/>
</dbReference>
<dbReference type="EMBL" id="ASPP01008216">
    <property type="protein sequence ID" value="ETO25911.1"/>
    <property type="molecule type" value="Genomic_DNA"/>
</dbReference>
<dbReference type="EC" id="3.1.3.16" evidence="1"/>
<evidence type="ECO:0000313" key="2">
    <source>
        <dbReference type="EMBL" id="ETO25911.1"/>
    </source>
</evidence>
<evidence type="ECO:0000313" key="3">
    <source>
        <dbReference type="Proteomes" id="UP000023152"/>
    </source>
</evidence>
<keyword evidence="1" id="KW-0378">Hydrolase</keyword>
<keyword evidence="1" id="KW-0464">Manganese</keyword>
<comment type="catalytic activity">
    <reaction evidence="1">
        <text>O-phospho-L-seryl-[protein] + H2O = L-seryl-[protein] + phosphate</text>
        <dbReference type="Rhea" id="RHEA:20629"/>
        <dbReference type="Rhea" id="RHEA-COMP:9863"/>
        <dbReference type="Rhea" id="RHEA-COMP:11604"/>
        <dbReference type="ChEBI" id="CHEBI:15377"/>
        <dbReference type="ChEBI" id="CHEBI:29999"/>
        <dbReference type="ChEBI" id="CHEBI:43474"/>
        <dbReference type="ChEBI" id="CHEBI:83421"/>
        <dbReference type="EC" id="3.1.3.16"/>
    </reaction>
</comment>
<comment type="similarity">
    <text evidence="1">Belongs to the PP2C family.</text>
</comment>
<comment type="catalytic activity">
    <reaction evidence="1">
        <text>O-phospho-L-threonyl-[protein] + H2O = L-threonyl-[protein] + phosphate</text>
        <dbReference type="Rhea" id="RHEA:47004"/>
        <dbReference type="Rhea" id="RHEA-COMP:11060"/>
        <dbReference type="Rhea" id="RHEA-COMP:11605"/>
        <dbReference type="ChEBI" id="CHEBI:15377"/>
        <dbReference type="ChEBI" id="CHEBI:30013"/>
        <dbReference type="ChEBI" id="CHEBI:43474"/>
        <dbReference type="ChEBI" id="CHEBI:61977"/>
        <dbReference type="EC" id="3.1.3.16"/>
    </reaction>
</comment>
<comment type="cofactor">
    <cofactor evidence="1">
        <name>Mg(2+)</name>
        <dbReference type="ChEBI" id="CHEBI:18420"/>
    </cofactor>
</comment>
<dbReference type="InterPro" id="IPR039123">
    <property type="entry name" value="PPTC7"/>
</dbReference>
<dbReference type="PANTHER" id="PTHR12320:SF1">
    <property type="entry name" value="PROTEIN PHOSPHATASE PTC7 HOMOLOG"/>
    <property type="match status" value="1"/>
</dbReference>
<dbReference type="SUPFAM" id="SSF81606">
    <property type="entry name" value="PP2C-like"/>
    <property type="match status" value="1"/>
</dbReference>
<proteinExistence type="inferred from homology"/>
<sequence>GFGIPYQIASHNKSNQLEDADVLHNIELFSGDVILVGSDGLWDNLFLNEISAILTEQLNGCVKNPSNPFPVTKRVPTFVKQGKLTNHIMYQALNNSFDKNKTTPWSNSMTQEVEMVFSGGKPDDITCIVVFIH</sequence>
<evidence type="ECO:0000256" key="1">
    <source>
        <dbReference type="RuleBase" id="RU366020"/>
    </source>
</evidence>
<dbReference type="OrthoDB" id="60843at2759"/>
<comment type="cofactor">
    <cofactor evidence="1">
        <name>Mn(2+)</name>
        <dbReference type="ChEBI" id="CHEBI:29035"/>
    </cofactor>
</comment>
<reference evidence="2 3" key="1">
    <citation type="journal article" date="2013" name="Curr. Biol.">
        <title>The Genome of the Foraminiferan Reticulomyxa filosa.</title>
        <authorList>
            <person name="Glockner G."/>
            <person name="Hulsmann N."/>
            <person name="Schleicher M."/>
            <person name="Noegel A.A."/>
            <person name="Eichinger L."/>
            <person name="Gallinger C."/>
            <person name="Pawlowski J."/>
            <person name="Sierra R."/>
            <person name="Euteneuer U."/>
            <person name="Pillet L."/>
            <person name="Moustafa A."/>
            <person name="Platzer M."/>
            <person name="Groth M."/>
            <person name="Szafranski K."/>
            <person name="Schliwa M."/>
        </authorList>
    </citation>
    <scope>NUCLEOTIDE SEQUENCE [LARGE SCALE GENOMIC DNA]</scope>
</reference>
<name>X6NIX2_RETFI</name>
<dbReference type="AlphaFoldDB" id="X6NIX2"/>
<keyword evidence="1" id="KW-0904">Protein phosphatase</keyword>
<gene>
    <name evidence="2" type="ORF">RFI_11226</name>
</gene>
<organism evidence="2 3">
    <name type="scientific">Reticulomyxa filosa</name>
    <dbReference type="NCBI Taxonomy" id="46433"/>
    <lineage>
        <taxon>Eukaryota</taxon>
        <taxon>Sar</taxon>
        <taxon>Rhizaria</taxon>
        <taxon>Retaria</taxon>
        <taxon>Foraminifera</taxon>
        <taxon>Monothalamids</taxon>
        <taxon>Reticulomyxidae</taxon>
        <taxon>Reticulomyxa</taxon>
    </lineage>
</organism>
<protein>
    <recommendedName>
        <fullName evidence="1">Protein phosphatase</fullName>
        <ecNumber evidence="1">3.1.3.16</ecNumber>
    </recommendedName>
</protein>
<dbReference type="InterPro" id="IPR036457">
    <property type="entry name" value="PPM-type-like_dom_sf"/>
</dbReference>
<dbReference type="Gene3D" id="3.60.40.10">
    <property type="entry name" value="PPM-type phosphatase domain"/>
    <property type="match status" value="1"/>
</dbReference>
<dbReference type="GO" id="GO:0046872">
    <property type="term" value="F:metal ion binding"/>
    <property type="evidence" value="ECO:0007669"/>
    <property type="project" value="UniProtKB-UniRule"/>
</dbReference>
<feature type="non-terminal residue" evidence="2">
    <location>
        <position position="1"/>
    </location>
</feature>
<dbReference type="GO" id="GO:0004722">
    <property type="term" value="F:protein serine/threonine phosphatase activity"/>
    <property type="evidence" value="ECO:0007669"/>
    <property type="project" value="UniProtKB-EC"/>
</dbReference>
<keyword evidence="1" id="KW-0479">Metal-binding</keyword>
<comment type="caution">
    <text evidence="2">The sequence shown here is derived from an EMBL/GenBank/DDBJ whole genome shotgun (WGS) entry which is preliminary data.</text>
</comment>